<feature type="compositionally biased region" description="Pro residues" evidence="1">
    <location>
        <begin position="96"/>
        <end position="108"/>
    </location>
</feature>
<reference evidence="2 3" key="1">
    <citation type="journal article" date="2019" name="ACS Chem. Biol.">
        <title>Identification and Mobilization of a Cryptic Antibiotic Biosynthesis Gene Locus from a Human-Pathogenic Nocardia Isolate.</title>
        <authorList>
            <person name="Herisse M."/>
            <person name="Ishida K."/>
            <person name="Porter J.L."/>
            <person name="Howden B."/>
            <person name="Hertweck C."/>
            <person name="Stinear T.P."/>
            <person name="Pidot S.J."/>
        </authorList>
    </citation>
    <scope>NUCLEOTIDE SEQUENCE [LARGE SCALE GENOMIC DNA]</scope>
    <source>
        <strain evidence="2 3">AUSMDU00012715</strain>
    </source>
</reference>
<dbReference type="EMBL" id="CP046173">
    <property type="protein sequence ID" value="QIS21093.1"/>
    <property type="molecule type" value="Genomic_DNA"/>
</dbReference>
<dbReference type="RefSeq" id="WP_167488399.1">
    <property type="nucleotide sequence ID" value="NZ_CP046173.1"/>
</dbReference>
<feature type="region of interest" description="Disordered" evidence="1">
    <location>
        <begin position="152"/>
        <end position="175"/>
    </location>
</feature>
<organism evidence="2 3">
    <name type="scientific">Nocardia terpenica</name>
    <dbReference type="NCBI Taxonomy" id="455432"/>
    <lineage>
        <taxon>Bacteria</taxon>
        <taxon>Bacillati</taxon>
        <taxon>Actinomycetota</taxon>
        <taxon>Actinomycetes</taxon>
        <taxon>Mycobacteriales</taxon>
        <taxon>Nocardiaceae</taxon>
        <taxon>Nocardia</taxon>
    </lineage>
</organism>
<gene>
    <name evidence="2" type="ORF">F6W96_25005</name>
</gene>
<dbReference type="Proteomes" id="UP000500953">
    <property type="component" value="Chromosome"/>
</dbReference>
<feature type="compositionally biased region" description="Pro residues" evidence="1">
    <location>
        <begin position="154"/>
        <end position="175"/>
    </location>
</feature>
<name>A0A6G9Z7V0_9NOCA</name>
<evidence type="ECO:0000313" key="2">
    <source>
        <dbReference type="EMBL" id="QIS21093.1"/>
    </source>
</evidence>
<feature type="region of interest" description="Disordered" evidence="1">
    <location>
        <begin position="61"/>
        <end position="123"/>
    </location>
</feature>
<evidence type="ECO:0000256" key="1">
    <source>
        <dbReference type="SAM" id="MobiDB-lite"/>
    </source>
</evidence>
<sequence>MGALFDYSARLEDHYAVGVADCGESVGDYQGRSAVAAVTVALELSATTVAAAASTASPVRGATNIVGTGSAGKVTGSAGRSTGSARAGTGSAKSPRPNPPRSPVPAQPHPHANGHPLPHHQVPSEPERSWLLWEFIPDLMLMLPQLAPLLTDLLPPPSDQSPDPDQPPTDAPAAT</sequence>
<protein>
    <submittedName>
        <fullName evidence="2">Uncharacterized protein</fullName>
    </submittedName>
</protein>
<proteinExistence type="predicted"/>
<accession>A0A6G9Z7V0</accession>
<evidence type="ECO:0000313" key="3">
    <source>
        <dbReference type="Proteomes" id="UP000500953"/>
    </source>
</evidence>
<dbReference type="AlphaFoldDB" id="A0A6G9Z7V0"/>